<reference evidence="3" key="2">
    <citation type="submission" date="2025-09" db="UniProtKB">
        <authorList>
            <consortium name="Ensembl"/>
        </authorList>
    </citation>
    <scope>IDENTIFICATION</scope>
</reference>
<feature type="compositionally biased region" description="Basic and acidic residues" evidence="1">
    <location>
        <begin position="285"/>
        <end position="295"/>
    </location>
</feature>
<dbReference type="Pfam" id="PF11510">
    <property type="entry name" value="FA_FANCE"/>
    <property type="match status" value="1"/>
</dbReference>
<evidence type="ECO:0000313" key="4">
    <source>
        <dbReference type="Proteomes" id="UP000265000"/>
    </source>
</evidence>
<dbReference type="PANTHER" id="PTHR32094:SF5">
    <property type="entry name" value="FANCONI ANEMIA GROUP E PROTEIN"/>
    <property type="match status" value="1"/>
</dbReference>
<dbReference type="OrthoDB" id="2449818at2759"/>
<dbReference type="CDD" id="cd07439">
    <property type="entry name" value="FANCE_c-term"/>
    <property type="match status" value="1"/>
</dbReference>
<dbReference type="STRING" id="8078.ENSFHEP00000023492"/>
<evidence type="ECO:0000256" key="1">
    <source>
        <dbReference type="SAM" id="MobiDB-lite"/>
    </source>
</evidence>
<accession>A0A3Q2QBD6</accession>
<dbReference type="AlphaFoldDB" id="A0A3Q2QBD6"/>
<dbReference type="Proteomes" id="UP000265000">
    <property type="component" value="Unplaced"/>
</dbReference>
<evidence type="ECO:0000259" key="2">
    <source>
        <dbReference type="Pfam" id="PF11510"/>
    </source>
</evidence>
<dbReference type="GO" id="GO:0036297">
    <property type="term" value="P:interstrand cross-link repair"/>
    <property type="evidence" value="ECO:0007669"/>
    <property type="project" value="InterPro"/>
</dbReference>
<reference evidence="3" key="1">
    <citation type="submission" date="2025-08" db="UniProtKB">
        <authorList>
            <consortium name="Ensembl"/>
        </authorList>
    </citation>
    <scope>IDENTIFICATION</scope>
</reference>
<dbReference type="Ensembl" id="ENSFHET00000010181.1">
    <property type="protein sequence ID" value="ENSFHEP00000023492.1"/>
    <property type="gene ID" value="ENSFHEG00000000118.1"/>
</dbReference>
<protein>
    <submittedName>
        <fullName evidence="3">FA complementation group E</fullName>
    </submittedName>
</protein>
<sequence>MLKVHCMSREKNGHSGPAGGAVRLKSLKLWRFGSSSVSMADRKRLSCQSRCPPAVGSCADTGVLLGRFDGQSRLLLRALMSGLSGAQTALAVFHRQQRADPEYTLVNFILTLCREEVSPEREALSLAVKPLVCLFPPLFKQNLLTFLCLLHSAAIPGPTVGLLLQCLRQDISPTPWARALGRQLERKLELSHKDPLCSEQCSQKLKTLSQRLGGSCETGGWADCFDSQTEEYESHASRHSSEPGSQRKRRASFDHADADGEETAQESKRMKMDTRVDEPVAAEEENVRMDTEGGSERTAGAPADRARDGLPEHIRGSVLYIKELLESQTEWDQSSTDVFQVLNECDPSQVELLCGTLNFPTLPEHTLPKLCNSILSLSPDLSYSAAASLVRSILLTKVSSLSEPASRCLVTAVTSLCSRYPRPMCHAVIEPVLVDSNIGPAQTELLNRLIESCLDFHYRLLVLQMTFRIPWNEAVLSVIHSLLDSKLVLNEEVFAQFTEQLVSQGPPFTKSVKFAKMMLTVLTKYSSHVTAAHKHSLTCCLSLNETFLKKPLQAALKRIPDT</sequence>
<dbReference type="GeneTree" id="ENSGT00390000000705"/>
<dbReference type="CTD" id="2178"/>
<feature type="region of interest" description="Disordered" evidence="1">
    <location>
        <begin position="234"/>
        <end position="309"/>
    </location>
</feature>
<evidence type="ECO:0000313" key="3">
    <source>
        <dbReference type="Ensembl" id="ENSFHEP00000023492.1"/>
    </source>
</evidence>
<dbReference type="Gene3D" id="1.25.40.480">
    <property type="match status" value="1"/>
</dbReference>
<dbReference type="GeneID" id="105931754"/>
<dbReference type="InterPro" id="IPR039685">
    <property type="entry name" value="FANCE"/>
</dbReference>
<dbReference type="GO" id="GO:0043240">
    <property type="term" value="C:Fanconi anaemia nuclear complex"/>
    <property type="evidence" value="ECO:0007669"/>
    <property type="project" value="InterPro"/>
</dbReference>
<name>A0A3Q2QBD6_FUNHE</name>
<proteinExistence type="predicted"/>
<dbReference type="PANTHER" id="PTHR32094">
    <property type="entry name" value="FANCONI ANEMIA GROUP E PROTEIN"/>
    <property type="match status" value="1"/>
</dbReference>
<dbReference type="InterPro" id="IPR021025">
    <property type="entry name" value="Fanconi_anaemia_gr_E_prot_C"/>
</dbReference>
<feature type="domain" description="Fanconi Anaemia group E protein C-terminal" evidence="2">
    <location>
        <begin position="330"/>
        <end position="559"/>
    </location>
</feature>
<feature type="compositionally biased region" description="Basic and acidic residues" evidence="1">
    <location>
        <begin position="265"/>
        <end position="278"/>
    </location>
</feature>
<organism evidence="3 4">
    <name type="scientific">Fundulus heteroclitus</name>
    <name type="common">Killifish</name>
    <name type="synonym">Mummichog</name>
    <dbReference type="NCBI Taxonomy" id="8078"/>
    <lineage>
        <taxon>Eukaryota</taxon>
        <taxon>Metazoa</taxon>
        <taxon>Chordata</taxon>
        <taxon>Craniata</taxon>
        <taxon>Vertebrata</taxon>
        <taxon>Euteleostomi</taxon>
        <taxon>Actinopterygii</taxon>
        <taxon>Neopterygii</taxon>
        <taxon>Teleostei</taxon>
        <taxon>Neoteleostei</taxon>
        <taxon>Acanthomorphata</taxon>
        <taxon>Ovalentaria</taxon>
        <taxon>Atherinomorphae</taxon>
        <taxon>Cyprinodontiformes</taxon>
        <taxon>Fundulidae</taxon>
        <taxon>Fundulus</taxon>
    </lineage>
</organism>
<keyword evidence="4" id="KW-1185">Reference proteome</keyword>